<dbReference type="PANTHER" id="PTHR46230:SF7">
    <property type="entry name" value="BOLA-LIKE PROTEIN 1"/>
    <property type="match status" value="1"/>
</dbReference>
<keyword evidence="3" id="KW-1185">Reference proteome</keyword>
<dbReference type="SUPFAM" id="SSF82657">
    <property type="entry name" value="BolA-like"/>
    <property type="match status" value="1"/>
</dbReference>
<name>A0ABQ8FLU5_9FUNG</name>
<organism evidence="2 3">
    <name type="scientific">Batrachochytrium salamandrivorans</name>
    <dbReference type="NCBI Taxonomy" id="1357716"/>
    <lineage>
        <taxon>Eukaryota</taxon>
        <taxon>Fungi</taxon>
        <taxon>Fungi incertae sedis</taxon>
        <taxon>Chytridiomycota</taxon>
        <taxon>Chytridiomycota incertae sedis</taxon>
        <taxon>Chytridiomycetes</taxon>
        <taxon>Rhizophydiales</taxon>
        <taxon>Rhizophydiales incertae sedis</taxon>
        <taxon>Batrachochytrium</taxon>
    </lineage>
</organism>
<protein>
    <recommendedName>
        <fullName evidence="4">BolA protein</fullName>
    </recommendedName>
</protein>
<dbReference type="EMBL" id="JAFCIX010000079">
    <property type="protein sequence ID" value="KAH6599053.1"/>
    <property type="molecule type" value="Genomic_DNA"/>
</dbReference>
<comment type="caution">
    <text evidence="2">The sequence shown here is derived from an EMBL/GenBank/DDBJ whole genome shotgun (WGS) entry which is preliminary data.</text>
</comment>
<dbReference type="Pfam" id="PF01722">
    <property type="entry name" value="BolA"/>
    <property type="match status" value="1"/>
</dbReference>
<evidence type="ECO:0008006" key="4">
    <source>
        <dbReference type="Google" id="ProtNLM"/>
    </source>
</evidence>
<reference evidence="2 3" key="1">
    <citation type="submission" date="2021-02" db="EMBL/GenBank/DDBJ databases">
        <title>Variation within the Batrachochytrium salamandrivorans European outbreak.</title>
        <authorList>
            <person name="Kelly M."/>
            <person name="Pasmans F."/>
            <person name="Shea T.P."/>
            <person name="Munoz J.F."/>
            <person name="Carranza S."/>
            <person name="Cuomo C.A."/>
            <person name="Martel A."/>
        </authorList>
    </citation>
    <scope>NUCLEOTIDE SEQUENCE [LARGE SCALE GENOMIC DNA]</scope>
    <source>
        <strain evidence="2 3">AMFP18/2</strain>
    </source>
</reference>
<gene>
    <name evidence="2" type="ORF">BASA50_003262</name>
</gene>
<dbReference type="PANTHER" id="PTHR46230">
    <property type="match status" value="1"/>
</dbReference>
<accession>A0ABQ8FLU5</accession>
<proteinExistence type="inferred from homology"/>
<sequence length="142" mass="15514">MSLLSSHSSIIKLASLKSTPSAALSLLRRSYSSSQSTFLDSFMSQPGPIFLSIQTKINHALAPTLLNIIDDSAKHKGHAGLKGLRPAETHFRLVVVSDAFAAKSLVQRHRLIYEILDQEMKGGVHALSLTTKTPDEFESTKK</sequence>
<dbReference type="InterPro" id="IPR002634">
    <property type="entry name" value="BolA"/>
</dbReference>
<dbReference type="Proteomes" id="UP001648503">
    <property type="component" value="Unassembled WGS sequence"/>
</dbReference>
<evidence type="ECO:0000256" key="1">
    <source>
        <dbReference type="RuleBase" id="RU003860"/>
    </source>
</evidence>
<comment type="similarity">
    <text evidence="1">Belongs to the BolA/IbaG family.</text>
</comment>
<evidence type="ECO:0000313" key="3">
    <source>
        <dbReference type="Proteomes" id="UP001648503"/>
    </source>
</evidence>
<dbReference type="Gene3D" id="3.30.300.90">
    <property type="entry name" value="BolA-like"/>
    <property type="match status" value="1"/>
</dbReference>
<evidence type="ECO:0000313" key="2">
    <source>
        <dbReference type="EMBL" id="KAH6599053.1"/>
    </source>
</evidence>
<dbReference type="InterPro" id="IPR036065">
    <property type="entry name" value="BolA-like_sf"/>
</dbReference>